<feature type="region of interest" description="Disordered" evidence="6">
    <location>
        <begin position="1"/>
        <end position="25"/>
    </location>
</feature>
<protein>
    <submittedName>
        <fullName evidence="9">Neutral amino acid permease</fullName>
    </submittedName>
</protein>
<evidence type="ECO:0000313" key="10">
    <source>
        <dbReference type="Proteomes" id="UP000799766"/>
    </source>
</evidence>
<dbReference type="GO" id="GO:0016020">
    <property type="term" value="C:membrane"/>
    <property type="evidence" value="ECO:0007669"/>
    <property type="project" value="UniProtKB-SubCell"/>
</dbReference>
<proteinExistence type="inferred from homology"/>
<evidence type="ECO:0000313" key="9">
    <source>
        <dbReference type="EMBL" id="KAF2452421.1"/>
    </source>
</evidence>
<keyword evidence="4 7" id="KW-1133">Transmembrane helix</keyword>
<feature type="transmembrane region" description="Helical" evidence="7">
    <location>
        <begin position="60"/>
        <end position="82"/>
    </location>
</feature>
<comment type="similarity">
    <text evidence="2">Belongs to the amino acid/polyamine transporter 2 family.</text>
</comment>
<dbReference type="Proteomes" id="UP000799766">
    <property type="component" value="Unassembled WGS sequence"/>
</dbReference>
<feature type="transmembrane region" description="Helical" evidence="7">
    <location>
        <begin position="131"/>
        <end position="150"/>
    </location>
</feature>
<evidence type="ECO:0000256" key="4">
    <source>
        <dbReference type="ARBA" id="ARBA00022989"/>
    </source>
</evidence>
<evidence type="ECO:0000256" key="6">
    <source>
        <dbReference type="SAM" id="MobiDB-lite"/>
    </source>
</evidence>
<feature type="domain" description="Amino acid transporter transmembrane" evidence="8">
    <location>
        <begin position="53"/>
        <end position="451"/>
    </location>
</feature>
<keyword evidence="3 7" id="KW-0812">Transmembrane</keyword>
<evidence type="ECO:0000256" key="2">
    <source>
        <dbReference type="ARBA" id="ARBA00008066"/>
    </source>
</evidence>
<feature type="transmembrane region" description="Helical" evidence="7">
    <location>
        <begin position="365"/>
        <end position="386"/>
    </location>
</feature>
<dbReference type="EMBL" id="MU001710">
    <property type="protein sequence ID" value="KAF2452421.1"/>
    <property type="molecule type" value="Genomic_DNA"/>
</dbReference>
<keyword evidence="5 7" id="KW-0472">Membrane</keyword>
<feature type="transmembrane region" description="Helical" evidence="7">
    <location>
        <begin position="162"/>
        <end position="183"/>
    </location>
</feature>
<evidence type="ECO:0000259" key="8">
    <source>
        <dbReference type="Pfam" id="PF01490"/>
    </source>
</evidence>
<dbReference type="AlphaFoldDB" id="A0A6A6NL36"/>
<dbReference type="FunFam" id="1.20.1740.10:FF:000039">
    <property type="entry name" value="Neutral amino acid transporter (Eurofung)"/>
    <property type="match status" value="1"/>
</dbReference>
<gene>
    <name evidence="9" type="ORF">BDY21DRAFT_294796</name>
</gene>
<feature type="transmembrane region" description="Helical" evidence="7">
    <location>
        <begin position="236"/>
        <end position="256"/>
    </location>
</feature>
<dbReference type="Pfam" id="PF01490">
    <property type="entry name" value="Aa_trans"/>
    <property type="match status" value="1"/>
</dbReference>
<evidence type="ECO:0000256" key="3">
    <source>
        <dbReference type="ARBA" id="ARBA00022692"/>
    </source>
</evidence>
<feature type="transmembrane region" description="Helical" evidence="7">
    <location>
        <begin position="195"/>
        <end position="216"/>
    </location>
</feature>
<feature type="transmembrane region" description="Helical" evidence="7">
    <location>
        <begin position="88"/>
        <end position="110"/>
    </location>
</feature>
<name>A0A6A6NL36_9PEZI</name>
<dbReference type="OrthoDB" id="294730at2759"/>
<evidence type="ECO:0000256" key="7">
    <source>
        <dbReference type="SAM" id="Phobius"/>
    </source>
</evidence>
<dbReference type="GO" id="GO:0015179">
    <property type="term" value="F:L-amino acid transmembrane transporter activity"/>
    <property type="evidence" value="ECO:0007669"/>
    <property type="project" value="TreeGrafter"/>
</dbReference>
<evidence type="ECO:0000256" key="5">
    <source>
        <dbReference type="ARBA" id="ARBA00023136"/>
    </source>
</evidence>
<feature type="transmembrane region" description="Helical" evidence="7">
    <location>
        <begin position="321"/>
        <end position="345"/>
    </location>
</feature>
<reference evidence="9" key="1">
    <citation type="journal article" date="2020" name="Stud. Mycol.">
        <title>101 Dothideomycetes genomes: a test case for predicting lifestyles and emergence of pathogens.</title>
        <authorList>
            <person name="Haridas S."/>
            <person name="Albert R."/>
            <person name="Binder M."/>
            <person name="Bloem J."/>
            <person name="Labutti K."/>
            <person name="Salamov A."/>
            <person name="Andreopoulos B."/>
            <person name="Baker S."/>
            <person name="Barry K."/>
            <person name="Bills G."/>
            <person name="Bluhm B."/>
            <person name="Cannon C."/>
            <person name="Castanera R."/>
            <person name="Culley D."/>
            <person name="Daum C."/>
            <person name="Ezra D."/>
            <person name="Gonzalez J."/>
            <person name="Henrissat B."/>
            <person name="Kuo A."/>
            <person name="Liang C."/>
            <person name="Lipzen A."/>
            <person name="Lutzoni F."/>
            <person name="Magnuson J."/>
            <person name="Mondo S."/>
            <person name="Nolan M."/>
            <person name="Ohm R."/>
            <person name="Pangilinan J."/>
            <person name="Park H.-J."/>
            <person name="Ramirez L."/>
            <person name="Alfaro M."/>
            <person name="Sun H."/>
            <person name="Tritt A."/>
            <person name="Yoshinaga Y."/>
            <person name="Zwiers L.-H."/>
            <person name="Turgeon B."/>
            <person name="Goodwin S."/>
            <person name="Spatafora J."/>
            <person name="Crous P."/>
            <person name="Grigoriev I."/>
        </authorList>
    </citation>
    <scope>NUCLEOTIDE SEQUENCE</scope>
    <source>
        <strain evidence="9">ATCC 16933</strain>
    </source>
</reference>
<keyword evidence="10" id="KW-1185">Reference proteome</keyword>
<sequence length="482" mass="52887">MKTRTRTPPQPKVTPSSSDVDDEELGDFEERSDDVLVQEQIETEKNSTIKYRTCSWQKTAALLLSEYICLAIMSFPYSYAVLGIVPGLILTFVIAGLVLYTSMIAWRFCLAHPEIRDVCDLGRELFWQKNWAYYGTAVLFIMNNTFVQGFHCLVGAQYLNTMMSGSTCTVTLSAIMATTSFVFSLPRTFSTLSRLASLAALSTFVSVVMATAFAGIEPYPAGYPTNGEPVLRLFPAPGTSFVAGMNAFMNISYTFIGQITIPSFIAEMREPRDFPKALYLVTAAELLVFCAVGALMCAFTGSNYATAPAFGSLADPKFKKIAFSLMVPTLVFLGVLYASVSARFVFFRLFGPSSPHRRHHTPKGWAAWAAVLAGTWVAAFVIAELVPFFSDLLALMSSLFDSFFGFVFWAAAYVQLRREKYGEGFWRERGIRGYVGIVFNMGLVGVGGVFLIGGTYASVQSIIDGYRQNGFGGAFTCASNGL</sequence>
<feature type="transmembrane region" description="Helical" evidence="7">
    <location>
        <begin position="277"/>
        <end position="301"/>
    </location>
</feature>
<comment type="subcellular location">
    <subcellularLocation>
        <location evidence="1">Membrane</location>
        <topology evidence="1">Multi-pass membrane protein</topology>
    </subcellularLocation>
</comment>
<evidence type="ECO:0000256" key="1">
    <source>
        <dbReference type="ARBA" id="ARBA00004141"/>
    </source>
</evidence>
<organism evidence="9 10">
    <name type="scientific">Lineolata rhizophorae</name>
    <dbReference type="NCBI Taxonomy" id="578093"/>
    <lineage>
        <taxon>Eukaryota</taxon>
        <taxon>Fungi</taxon>
        <taxon>Dikarya</taxon>
        <taxon>Ascomycota</taxon>
        <taxon>Pezizomycotina</taxon>
        <taxon>Dothideomycetes</taxon>
        <taxon>Dothideomycetes incertae sedis</taxon>
        <taxon>Lineolatales</taxon>
        <taxon>Lineolataceae</taxon>
        <taxon>Lineolata</taxon>
    </lineage>
</organism>
<dbReference type="PANTHER" id="PTHR22950">
    <property type="entry name" value="AMINO ACID TRANSPORTER"/>
    <property type="match status" value="1"/>
</dbReference>
<dbReference type="PANTHER" id="PTHR22950:SF20">
    <property type="entry name" value="AMINO ACID TRANSPORTER (EUROFUNG)"/>
    <property type="match status" value="1"/>
</dbReference>
<feature type="transmembrane region" description="Helical" evidence="7">
    <location>
        <begin position="434"/>
        <end position="457"/>
    </location>
</feature>
<dbReference type="InterPro" id="IPR013057">
    <property type="entry name" value="AA_transpt_TM"/>
</dbReference>
<feature type="transmembrane region" description="Helical" evidence="7">
    <location>
        <begin position="392"/>
        <end position="414"/>
    </location>
</feature>
<accession>A0A6A6NL36</accession>